<evidence type="ECO:0000256" key="3">
    <source>
        <dbReference type="ARBA" id="ARBA00023277"/>
    </source>
</evidence>
<protein>
    <recommendedName>
        <fullName evidence="5">GH10 domain-containing protein</fullName>
    </recommendedName>
</protein>
<keyword evidence="3" id="KW-0119">Carbohydrate metabolism</keyword>
<evidence type="ECO:0000259" key="5">
    <source>
        <dbReference type="Pfam" id="PF00331"/>
    </source>
</evidence>
<dbReference type="GO" id="GO:0000272">
    <property type="term" value="P:polysaccharide catabolic process"/>
    <property type="evidence" value="ECO:0007669"/>
    <property type="project" value="UniProtKB-KW"/>
</dbReference>
<evidence type="ECO:0000313" key="6">
    <source>
        <dbReference type="EMBL" id="KAF6750232.1"/>
    </source>
</evidence>
<proteinExistence type="inferred from homology"/>
<keyword evidence="2" id="KW-0378">Hydrolase</keyword>
<gene>
    <name evidence="6" type="ORF">DFP72DRAFT_818070</name>
</gene>
<evidence type="ECO:0000256" key="2">
    <source>
        <dbReference type="ARBA" id="ARBA00022801"/>
    </source>
</evidence>
<sequence length="131" mass="14637">LSLIRRVQARGVPIDAIGSQTHLTSGHVSELPAQLRRLASTGLDVAITEPCKRTSLSSLPRRVWSSQAVLIYRCQVSRIRTRGSLSCFLSSAPLCSGIRILPKRKRIRPWMGYSVWWKVDLRWAANISAQG</sequence>
<comment type="similarity">
    <text evidence="1">Belongs to the glycosyl hydrolase 10 (cellulase F) family.</text>
</comment>
<dbReference type="Proteomes" id="UP000521943">
    <property type="component" value="Unassembled WGS sequence"/>
</dbReference>
<comment type="caution">
    <text evidence="6">The sequence shown here is derived from an EMBL/GenBank/DDBJ whole genome shotgun (WGS) entry which is preliminary data.</text>
</comment>
<feature type="domain" description="GH10" evidence="5">
    <location>
        <begin position="2"/>
        <end position="49"/>
    </location>
</feature>
<organism evidence="6 7">
    <name type="scientific">Ephemerocybe angulata</name>
    <dbReference type="NCBI Taxonomy" id="980116"/>
    <lineage>
        <taxon>Eukaryota</taxon>
        <taxon>Fungi</taxon>
        <taxon>Dikarya</taxon>
        <taxon>Basidiomycota</taxon>
        <taxon>Agaricomycotina</taxon>
        <taxon>Agaricomycetes</taxon>
        <taxon>Agaricomycetidae</taxon>
        <taxon>Agaricales</taxon>
        <taxon>Agaricineae</taxon>
        <taxon>Psathyrellaceae</taxon>
        <taxon>Ephemerocybe</taxon>
    </lineage>
</organism>
<dbReference type="InterPro" id="IPR001000">
    <property type="entry name" value="GH10_dom"/>
</dbReference>
<dbReference type="Gene3D" id="3.20.20.80">
    <property type="entry name" value="Glycosidases"/>
    <property type="match status" value="1"/>
</dbReference>
<name>A0A8H6HPT4_9AGAR</name>
<evidence type="ECO:0000256" key="4">
    <source>
        <dbReference type="ARBA" id="ARBA00023326"/>
    </source>
</evidence>
<dbReference type="InterPro" id="IPR017853">
    <property type="entry name" value="GH"/>
</dbReference>
<evidence type="ECO:0000256" key="1">
    <source>
        <dbReference type="ARBA" id="ARBA00007495"/>
    </source>
</evidence>
<keyword evidence="7" id="KW-1185">Reference proteome</keyword>
<feature type="non-terminal residue" evidence="6">
    <location>
        <position position="1"/>
    </location>
</feature>
<evidence type="ECO:0000313" key="7">
    <source>
        <dbReference type="Proteomes" id="UP000521943"/>
    </source>
</evidence>
<dbReference type="OrthoDB" id="3055998at2759"/>
<dbReference type="SUPFAM" id="SSF51445">
    <property type="entry name" value="(Trans)glycosidases"/>
    <property type="match status" value="1"/>
</dbReference>
<reference evidence="6 7" key="1">
    <citation type="submission" date="2020-07" db="EMBL/GenBank/DDBJ databases">
        <title>Comparative genomics of pyrophilous fungi reveals a link between fire events and developmental genes.</title>
        <authorList>
            <consortium name="DOE Joint Genome Institute"/>
            <person name="Steindorff A.S."/>
            <person name="Carver A."/>
            <person name="Calhoun S."/>
            <person name="Stillman K."/>
            <person name="Liu H."/>
            <person name="Lipzen A."/>
            <person name="Pangilinan J."/>
            <person name="Labutti K."/>
            <person name="Bruns T.D."/>
            <person name="Grigoriev I.V."/>
        </authorList>
    </citation>
    <scope>NUCLEOTIDE SEQUENCE [LARGE SCALE GENOMIC DNA]</scope>
    <source>
        <strain evidence="6 7">CBS 144469</strain>
    </source>
</reference>
<dbReference type="AlphaFoldDB" id="A0A8H6HPT4"/>
<dbReference type="GO" id="GO:0031176">
    <property type="term" value="F:endo-1,4-beta-xylanase activity"/>
    <property type="evidence" value="ECO:0007669"/>
    <property type="project" value="UniProtKB-ARBA"/>
</dbReference>
<keyword evidence="4" id="KW-0624">Polysaccharide degradation</keyword>
<accession>A0A8H6HPT4</accession>
<dbReference type="EMBL" id="JACGCI010000058">
    <property type="protein sequence ID" value="KAF6750232.1"/>
    <property type="molecule type" value="Genomic_DNA"/>
</dbReference>
<dbReference type="Pfam" id="PF00331">
    <property type="entry name" value="Glyco_hydro_10"/>
    <property type="match status" value="1"/>
</dbReference>